<evidence type="ECO:0000313" key="2">
    <source>
        <dbReference type="Proteomes" id="UP000629287"/>
    </source>
</evidence>
<evidence type="ECO:0000313" key="1">
    <source>
        <dbReference type="EMBL" id="MBE1600762.1"/>
    </source>
</evidence>
<evidence type="ECO:0008006" key="3">
    <source>
        <dbReference type="Google" id="ProtNLM"/>
    </source>
</evidence>
<dbReference type="PANTHER" id="PTHR24094:SF15">
    <property type="entry name" value="AMP-DEPENDENT SYNTHETASE_LIGASE DOMAIN-CONTAINING PROTEIN-RELATED"/>
    <property type="match status" value="1"/>
</dbReference>
<sequence>MEGQGRCGLHPVPLAEAWDSGGWRWTKAERVAYANNLDVEHHLIAVTPRSNRQKADKDVTQWLPIEPARCRYVTEWVAVKRDNQLSVDESERQTLIDLPSQCPAEVA</sequence>
<organism evidence="1 2">
    <name type="scientific">Streptomyces stelliscabiei</name>
    <dbReference type="NCBI Taxonomy" id="146820"/>
    <lineage>
        <taxon>Bacteria</taxon>
        <taxon>Bacillati</taxon>
        <taxon>Actinomycetota</taxon>
        <taxon>Actinomycetes</taxon>
        <taxon>Kitasatosporales</taxon>
        <taxon>Streptomycetaceae</taxon>
        <taxon>Streptomyces</taxon>
    </lineage>
</organism>
<name>A0A8I0PAU6_9ACTN</name>
<dbReference type="PANTHER" id="PTHR24094">
    <property type="entry name" value="SECRETED PROTEIN"/>
    <property type="match status" value="1"/>
</dbReference>
<dbReference type="AlphaFoldDB" id="A0A8I0PAU6"/>
<dbReference type="GeneID" id="86831412"/>
<protein>
    <recommendedName>
        <fullName evidence="3">DUF1524 domain-containing protein</fullName>
    </recommendedName>
</protein>
<proteinExistence type="predicted"/>
<dbReference type="RefSeq" id="WP_050399290.1">
    <property type="nucleotide sequence ID" value="NZ_JADBGF010000001.1"/>
</dbReference>
<comment type="caution">
    <text evidence="1">The sequence shown here is derived from an EMBL/GenBank/DDBJ whole genome shotgun (WGS) entry which is preliminary data.</text>
</comment>
<dbReference type="OrthoDB" id="5196645at2"/>
<keyword evidence="2" id="KW-1185">Reference proteome</keyword>
<dbReference type="Proteomes" id="UP000629287">
    <property type="component" value="Unassembled WGS sequence"/>
</dbReference>
<accession>A0A8I0PAU6</accession>
<gene>
    <name evidence="1" type="ORF">H4687_006891</name>
</gene>
<dbReference type="EMBL" id="JADBGF010000001">
    <property type="protein sequence ID" value="MBE1600762.1"/>
    <property type="molecule type" value="Genomic_DNA"/>
</dbReference>
<reference evidence="1 2" key="1">
    <citation type="submission" date="2020-10" db="EMBL/GenBank/DDBJ databases">
        <title>Sequencing the genomes of 1000 actinobacteria strains.</title>
        <authorList>
            <person name="Klenk H.-P."/>
        </authorList>
    </citation>
    <scope>NUCLEOTIDE SEQUENCE [LARGE SCALE GENOMIC DNA]</scope>
    <source>
        <strain evidence="1 2">DSM 41803</strain>
    </source>
</reference>